<dbReference type="InterPro" id="IPR053175">
    <property type="entry name" value="DHMBA_Reg_Transcription_Factor"/>
</dbReference>
<dbReference type="EMBL" id="LJBN01000123">
    <property type="protein sequence ID" value="OOQ87565.1"/>
    <property type="molecule type" value="Genomic_DNA"/>
</dbReference>
<dbReference type="Pfam" id="PF00172">
    <property type="entry name" value="Zn_clus"/>
    <property type="match status" value="1"/>
</dbReference>
<comment type="caution">
    <text evidence="6">The sequence shown here is derived from an EMBL/GenBank/DDBJ whole genome shotgun (WGS) entry which is preliminary data.</text>
</comment>
<evidence type="ECO:0000256" key="3">
    <source>
        <dbReference type="ARBA" id="ARBA00023163"/>
    </source>
</evidence>
<dbReference type="SMART" id="SM00066">
    <property type="entry name" value="GAL4"/>
    <property type="match status" value="1"/>
</dbReference>
<dbReference type="CDD" id="cd00067">
    <property type="entry name" value="GAL4"/>
    <property type="match status" value="1"/>
</dbReference>
<dbReference type="InterPro" id="IPR001138">
    <property type="entry name" value="Zn2Cys6_DnaBD"/>
</dbReference>
<dbReference type="GO" id="GO:0003677">
    <property type="term" value="F:DNA binding"/>
    <property type="evidence" value="ECO:0007669"/>
    <property type="project" value="UniProtKB-KW"/>
</dbReference>
<dbReference type="PROSITE" id="PS50048">
    <property type="entry name" value="ZN2_CY6_FUNGAL_2"/>
    <property type="match status" value="1"/>
</dbReference>
<dbReference type="InterPro" id="IPR021858">
    <property type="entry name" value="Fun_TF"/>
</dbReference>
<evidence type="ECO:0000313" key="7">
    <source>
        <dbReference type="Proteomes" id="UP000190744"/>
    </source>
</evidence>
<dbReference type="Gene3D" id="4.10.240.10">
    <property type="entry name" value="Zn(2)-C6 fungal-type DNA-binding domain"/>
    <property type="match status" value="1"/>
</dbReference>
<dbReference type="GO" id="GO:0008270">
    <property type="term" value="F:zinc ion binding"/>
    <property type="evidence" value="ECO:0007669"/>
    <property type="project" value="InterPro"/>
</dbReference>
<keyword evidence="2" id="KW-0238">DNA-binding</keyword>
<gene>
    <name evidence="6" type="ORF">PEBR_15599</name>
</gene>
<dbReference type="Pfam" id="PF11951">
    <property type="entry name" value="Fungal_trans_2"/>
    <property type="match status" value="1"/>
</dbReference>
<evidence type="ECO:0000256" key="2">
    <source>
        <dbReference type="ARBA" id="ARBA00023125"/>
    </source>
</evidence>
<reference evidence="7" key="1">
    <citation type="submission" date="2015-09" db="EMBL/GenBank/DDBJ databases">
        <authorList>
            <person name="Fill T.P."/>
            <person name="Baretta J.F."/>
            <person name="de Almeida L.G."/>
            <person name="Rocha M."/>
            <person name="de Souza D.H."/>
            <person name="Malavazi I."/>
            <person name="Cerdeira L.T."/>
            <person name="Hong H."/>
            <person name="Samborskyy M."/>
            <person name="de Vasconcelos A.T."/>
            <person name="Leadlay P."/>
            <person name="Rodrigues-Filho E."/>
        </authorList>
    </citation>
    <scope>NUCLEOTIDE SEQUENCE [LARGE SCALE GENOMIC DNA]</scope>
    <source>
        <strain evidence="7">LaBioMMi 136</strain>
    </source>
</reference>
<evidence type="ECO:0000256" key="4">
    <source>
        <dbReference type="ARBA" id="ARBA00023242"/>
    </source>
</evidence>
<evidence type="ECO:0000259" key="5">
    <source>
        <dbReference type="PROSITE" id="PS50048"/>
    </source>
</evidence>
<organism evidence="6 7">
    <name type="scientific">Penicillium brasilianum</name>
    <dbReference type="NCBI Taxonomy" id="104259"/>
    <lineage>
        <taxon>Eukaryota</taxon>
        <taxon>Fungi</taxon>
        <taxon>Dikarya</taxon>
        <taxon>Ascomycota</taxon>
        <taxon>Pezizomycotina</taxon>
        <taxon>Eurotiomycetes</taxon>
        <taxon>Eurotiomycetidae</taxon>
        <taxon>Eurotiales</taxon>
        <taxon>Aspergillaceae</taxon>
        <taxon>Penicillium</taxon>
    </lineage>
</organism>
<keyword evidence="1" id="KW-0805">Transcription regulation</keyword>
<keyword evidence="3" id="KW-0804">Transcription</keyword>
<evidence type="ECO:0000313" key="6">
    <source>
        <dbReference type="EMBL" id="OOQ87565.1"/>
    </source>
</evidence>
<dbReference type="PANTHER" id="PTHR38791">
    <property type="entry name" value="ZN(II)2CYS6 TRANSCRIPTION FACTOR (EUROFUNG)-RELATED-RELATED"/>
    <property type="match status" value="1"/>
</dbReference>
<name>A0A1S9RPZ3_PENBI</name>
<dbReference type="Proteomes" id="UP000190744">
    <property type="component" value="Unassembled WGS sequence"/>
</dbReference>
<dbReference type="PANTHER" id="PTHR38791:SF5">
    <property type="entry name" value="TRANSCRIPTION FACTOR DBAG-RELATED"/>
    <property type="match status" value="1"/>
</dbReference>
<dbReference type="SUPFAM" id="SSF57701">
    <property type="entry name" value="Zn2/Cys6 DNA-binding domain"/>
    <property type="match status" value="1"/>
</dbReference>
<dbReference type="AlphaFoldDB" id="A0A1S9RPZ3"/>
<protein>
    <recommendedName>
        <fullName evidence="5">Zn(2)-C6 fungal-type domain-containing protein</fullName>
    </recommendedName>
</protein>
<dbReference type="InterPro" id="IPR036864">
    <property type="entry name" value="Zn2-C6_fun-type_DNA-bd_sf"/>
</dbReference>
<accession>A0A1S9RPZ3</accession>
<keyword evidence="4" id="KW-0539">Nucleus</keyword>
<sequence>MVYRGRPSRGCDECRVRKIKCDETRPTCSQCWVATRACPGYRDHASLIFQNETPAVIQKATGHGLVRHENSAHSEKLTPVPDHSLLRTDERVRSRPWPLKNLSPVGTFTEDRTFQATCFFLSYYSCLTISDLASDHLRQGILSETHLGHRALQTSIASVGLANLGNLYNSPGFITSAKRAYILALNEINCALQDPIQATQDTTLAAILCLSLYEIIIFERPQSLHAWTIHIQGATALLELRGEDQFRRQVGLHLFRATRDEVLLGCLQRGARLPEKMLLSPDNIVCGIRSESVNDFKTDLIEITAKLCNLEATIKDSTLQEARKILFIAEAIDSQLSSFASRLFTRFPYKVKRWSGDTSLNLREAAHISNYDGSFQIYTSDDACNLWNNYRCVRITVNRLIFKHIPCLKRKTLHSVENKYFEKQVTSRRCLLRQLAIEICLSVPFRLGLAGRGSKSITRPQMINPAAGLVLIFPLYLAAAVEGYPGSNYTKKGVVIVQEPSTYSHVKWIVSSRNWPGIGERLDTATQTAPISLELNEASVSNAIKQFIRHKVNELAEVKKYKDELRDTVYHLLSNSQGTFLWVALVCQELNRISRRHVLKKLKEFPPGLEDLYSRMIDQVLTSEDADLCKRILAVMSIVYWPITLEELAALVEMPDDLLDVYEALLGIVVICGSFPTLREDVLVFVHQSAEEFLLGKARLKLFSGDQKAEHLAISSRSPQIMFKTLQRNILDTKLGGISTEELTHPRSNPLAAVKYGNEATTVAYSKPEFGTFEDNNGRVTTKEVRQLINSLKEIITHQTTVIESTKAEILEVKHDQNVLQD</sequence>
<proteinExistence type="predicted"/>
<dbReference type="GO" id="GO:0000981">
    <property type="term" value="F:DNA-binding transcription factor activity, RNA polymerase II-specific"/>
    <property type="evidence" value="ECO:0007669"/>
    <property type="project" value="InterPro"/>
</dbReference>
<feature type="domain" description="Zn(2)-C6 fungal-type" evidence="5">
    <location>
        <begin position="10"/>
        <end position="38"/>
    </location>
</feature>
<evidence type="ECO:0000256" key="1">
    <source>
        <dbReference type="ARBA" id="ARBA00023015"/>
    </source>
</evidence>